<evidence type="ECO:0000313" key="2">
    <source>
        <dbReference type="Proteomes" id="UP000298663"/>
    </source>
</evidence>
<organism evidence="1 2">
    <name type="scientific">Steinernema carpocapsae</name>
    <name type="common">Entomopathogenic nematode</name>
    <dbReference type="NCBI Taxonomy" id="34508"/>
    <lineage>
        <taxon>Eukaryota</taxon>
        <taxon>Metazoa</taxon>
        <taxon>Ecdysozoa</taxon>
        <taxon>Nematoda</taxon>
        <taxon>Chromadorea</taxon>
        <taxon>Rhabditida</taxon>
        <taxon>Tylenchina</taxon>
        <taxon>Panagrolaimomorpha</taxon>
        <taxon>Strongyloidoidea</taxon>
        <taxon>Steinernematidae</taxon>
        <taxon>Steinernema</taxon>
    </lineage>
</organism>
<accession>A0A4U5LQM6</accession>
<dbReference type="OrthoDB" id="1932331at2759"/>
<name>A0A4U5LQM6_STECR</name>
<dbReference type="Proteomes" id="UP000298663">
    <property type="component" value="Unassembled WGS sequence"/>
</dbReference>
<sequence>MSEWLRRLTRNQLGSARVGSNPARCEQFLFAAKYLFFRFSAFQGQLVMNDLKAEACSSYVLALSTFALATYHLRRSECGVTFLGIAPGDR</sequence>
<keyword evidence="2" id="KW-1185">Reference proteome</keyword>
<proteinExistence type="predicted"/>
<dbReference type="EMBL" id="AZBU02000013">
    <property type="protein sequence ID" value="TKR58254.1"/>
    <property type="molecule type" value="Genomic_DNA"/>
</dbReference>
<protein>
    <submittedName>
        <fullName evidence="1">Uncharacterized protein</fullName>
    </submittedName>
</protein>
<comment type="caution">
    <text evidence="1">The sequence shown here is derived from an EMBL/GenBank/DDBJ whole genome shotgun (WGS) entry which is preliminary data.</text>
</comment>
<reference evidence="1 2" key="2">
    <citation type="journal article" date="2019" name="G3 (Bethesda)">
        <title>Hybrid Assembly of the Genome of the Entomopathogenic Nematode Steinernema carpocapsae Identifies the X-Chromosome.</title>
        <authorList>
            <person name="Serra L."/>
            <person name="Macchietto M."/>
            <person name="Macias-Munoz A."/>
            <person name="McGill C.J."/>
            <person name="Rodriguez I.M."/>
            <person name="Rodriguez B."/>
            <person name="Murad R."/>
            <person name="Mortazavi A."/>
        </authorList>
    </citation>
    <scope>NUCLEOTIDE SEQUENCE [LARGE SCALE GENOMIC DNA]</scope>
    <source>
        <strain evidence="1 2">ALL</strain>
    </source>
</reference>
<evidence type="ECO:0000313" key="1">
    <source>
        <dbReference type="EMBL" id="TKR58254.1"/>
    </source>
</evidence>
<dbReference type="AlphaFoldDB" id="A0A4U5LQM6"/>
<gene>
    <name evidence="1" type="ORF">L596_029723</name>
</gene>
<reference evidence="1 2" key="1">
    <citation type="journal article" date="2015" name="Genome Biol.">
        <title>Comparative genomics of Steinernema reveals deeply conserved gene regulatory networks.</title>
        <authorList>
            <person name="Dillman A.R."/>
            <person name="Macchietto M."/>
            <person name="Porter C.F."/>
            <person name="Rogers A."/>
            <person name="Williams B."/>
            <person name="Antoshechkin I."/>
            <person name="Lee M.M."/>
            <person name="Goodwin Z."/>
            <person name="Lu X."/>
            <person name="Lewis E.E."/>
            <person name="Goodrich-Blair H."/>
            <person name="Stock S.P."/>
            <person name="Adams B.J."/>
            <person name="Sternberg P.W."/>
            <person name="Mortazavi A."/>
        </authorList>
    </citation>
    <scope>NUCLEOTIDE SEQUENCE [LARGE SCALE GENOMIC DNA]</scope>
    <source>
        <strain evidence="1 2">ALL</strain>
    </source>
</reference>